<feature type="compositionally biased region" description="Basic and acidic residues" evidence="1">
    <location>
        <begin position="14"/>
        <end position="27"/>
    </location>
</feature>
<feature type="region of interest" description="Disordered" evidence="1">
    <location>
        <begin position="13"/>
        <end position="40"/>
    </location>
</feature>
<accession>A0A5C4U2Z1</accession>
<keyword evidence="4" id="KW-1185">Reference proteome</keyword>
<feature type="compositionally biased region" description="Low complexity" evidence="1">
    <location>
        <begin position="142"/>
        <end position="162"/>
    </location>
</feature>
<evidence type="ECO:0000256" key="1">
    <source>
        <dbReference type="SAM" id="MobiDB-lite"/>
    </source>
</evidence>
<organism evidence="3 4">
    <name type="scientific">Corynebacterium tapiri</name>
    <dbReference type="NCBI Taxonomy" id="1448266"/>
    <lineage>
        <taxon>Bacteria</taxon>
        <taxon>Bacillati</taxon>
        <taxon>Actinomycetota</taxon>
        <taxon>Actinomycetes</taxon>
        <taxon>Mycobacteriales</taxon>
        <taxon>Corynebacteriaceae</taxon>
        <taxon>Corynebacterium</taxon>
    </lineage>
</organism>
<feature type="transmembrane region" description="Helical" evidence="2">
    <location>
        <begin position="237"/>
        <end position="255"/>
    </location>
</feature>
<gene>
    <name evidence="3" type="ORF">FHE74_06445</name>
</gene>
<dbReference type="Proteomes" id="UP000312032">
    <property type="component" value="Unassembled WGS sequence"/>
</dbReference>
<feature type="compositionally biased region" description="Basic and acidic residues" evidence="1">
    <location>
        <begin position="81"/>
        <end position="115"/>
    </location>
</feature>
<feature type="region of interest" description="Disordered" evidence="1">
    <location>
        <begin position="52"/>
        <end position="172"/>
    </location>
</feature>
<keyword evidence="2" id="KW-0812">Transmembrane</keyword>
<name>A0A5C4U2Z1_9CORY</name>
<feature type="transmembrane region" description="Helical" evidence="2">
    <location>
        <begin position="204"/>
        <end position="225"/>
    </location>
</feature>
<keyword evidence="2" id="KW-0472">Membrane</keyword>
<dbReference type="OrthoDB" id="4428184at2"/>
<sequence length="256" mass="26800">MSDKDQLTVAELLARARKDDPDKAEAPKRRRRRSLEDGGVSVAELTGSFKAVKAAPAESRHSAVPLDEDKKPAPSDEDTGVIEKVKDVPEVKPEAKPEAKPEPEPKVEAKPEAKAEAQPATAPDETGVMPRVEGHSAGSALVNAPQPQPAEEPSAPVEPVNSDWRGEAEEDNPSSGILPVIGLAAVGIILGAVVFLAFQFLWNALPALVVALLALVVVAIMVFGVRALRTSSDGLSMTLAGLVGLVVTFGPALLVL</sequence>
<evidence type="ECO:0000256" key="2">
    <source>
        <dbReference type="SAM" id="Phobius"/>
    </source>
</evidence>
<evidence type="ECO:0000313" key="4">
    <source>
        <dbReference type="Proteomes" id="UP000312032"/>
    </source>
</evidence>
<feature type="transmembrane region" description="Helical" evidence="2">
    <location>
        <begin position="177"/>
        <end position="198"/>
    </location>
</feature>
<keyword evidence="2" id="KW-1133">Transmembrane helix</keyword>
<protein>
    <submittedName>
        <fullName evidence="3">Uncharacterized protein</fullName>
    </submittedName>
</protein>
<dbReference type="AlphaFoldDB" id="A0A5C4U2Z1"/>
<comment type="caution">
    <text evidence="3">The sequence shown here is derived from an EMBL/GenBank/DDBJ whole genome shotgun (WGS) entry which is preliminary data.</text>
</comment>
<dbReference type="RefSeq" id="WP_139465689.1">
    <property type="nucleotide sequence ID" value="NZ_VDHJ01000008.1"/>
</dbReference>
<dbReference type="EMBL" id="VDHJ01000008">
    <property type="protein sequence ID" value="TNL97308.1"/>
    <property type="molecule type" value="Genomic_DNA"/>
</dbReference>
<reference evidence="3 4" key="1">
    <citation type="submission" date="2019-06" db="EMBL/GenBank/DDBJ databases">
        <authorList>
            <person name="Li J."/>
        </authorList>
    </citation>
    <scope>NUCLEOTIDE SEQUENCE [LARGE SCALE GENOMIC DNA]</scope>
    <source>
        <strain evidence="3 4">LMG 28165</strain>
    </source>
</reference>
<proteinExistence type="predicted"/>
<evidence type="ECO:0000313" key="3">
    <source>
        <dbReference type="EMBL" id="TNL97308.1"/>
    </source>
</evidence>
<dbReference type="SUPFAM" id="SSF82866">
    <property type="entry name" value="Multidrug efflux transporter AcrB transmembrane domain"/>
    <property type="match status" value="1"/>
</dbReference>